<organism evidence="2 3">
    <name type="scientific">Trinickia dabaoshanensis</name>
    <dbReference type="NCBI Taxonomy" id="564714"/>
    <lineage>
        <taxon>Bacteria</taxon>
        <taxon>Pseudomonadati</taxon>
        <taxon>Pseudomonadota</taxon>
        <taxon>Betaproteobacteria</taxon>
        <taxon>Burkholderiales</taxon>
        <taxon>Burkholderiaceae</taxon>
        <taxon>Trinickia</taxon>
    </lineage>
</organism>
<dbReference type="Gene3D" id="3.30.70.270">
    <property type="match status" value="1"/>
</dbReference>
<dbReference type="AlphaFoldDB" id="A0A2N7VX63"/>
<reference evidence="2 3" key="1">
    <citation type="submission" date="2018-01" db="EMBL/GenBank/DDBJ databases">
        <title>Whole genome analyses suggest that Burkholderia sensu lato contains two further novel genera in the rhizoxinica-symbiotica group Mycetohabitans gen. nov., and Trinickia gen. nov.: implications for the evolution of diazotrophy and nodulation in the Burkholderiaceae.</title>
        <authorList>
            <person name="Estrada-de los Santos P."/>
            <person name="Palmer M."/>
            <person name="Chavez-Ramirez B."/>
            <person name="Beukes C."/>
            <person name="Steenkamp E.T."/>
            <person name="Hirsch A.M."/>
            <person name="Manyaka P."/>
            <person name="Maluk M."/>
            <person name="Lafos M."/>
            <person name="Crook M."/>
            <person name="Gross E."/>
            <person name="Simon M.F."/>
            <person name="Bueno dos Reis Junior F."/>
            <person name="Poole P.S."/>
            <person name="Venter S.N."/>
            <person name="James E.K."/>
        </authorList>
    </citation>
    <scope>NUCLEOTIDE SEQUENCE [LARGE SCALE GENOMIC DNA]</scope>
    <source>
        <strain evidence="2 3">GIMN1.004</strain>
    </source>
</reference>
<proteinExistence type="predicted"/>
<evidence type="ECO:0000259" key="1">
    <source>
        <dbReference type="Pfam" id="PF00990"/>
    </source>
</evidence>
<dbReference type="Proteomes" id="UP000235616">
    <property type="component" value="Unassembled WGS sequence"/>
</dbReference>
<dbReference type="InterPro" id="IPR043128">
    <property type="entry name" value="Rev_trsase/Diguanyl_cyclase"/>
</dbReference>
<evidence type="ECO:0000313" key="3">
    <source>
        <dbReference type="Proteomes" id="UP000235616"/>
    </source>
</evidence>
<protein>
    <recommendedName>
        <fullName evidence="1">GGDEF domain-containing protein</fullName>
    </recommendedName>
</protein>
<dbReference type="InterPro" id="IPR029787">
    <property type="entry name" value="Nucleotide_cyclase"/>
</dbReference>
<comment type="caution">
    <text evidence="2">The sequence shown here is derived from an EMBL/GenBank/DDBJ whole genome shotgun (WGS) entry which is preliminary data.</text>
</comment>
<sequence>MPIGPVWPLGSTIIELVKSYVSLPGESLARAVVQVLAHRLIDQVGAVAQAEYTGRFQIGLSIGIATYPDRVAHIGDLIDVADAAMYAAKRNRSLFQFGPVTANEKSFDVRASK</sequence>
<dbReference type="OrthoDB" id="9812260at2"/>
<feature type="domain" description="GGDEF" evidence="1">
    <location>
        <begin position="32"/>
        <end position="92"/>
    </location>
</feature>
<dbReference type="InterPro" id="IPR000160">
    <property type="entry name" value="GGDEF_dom"/>
</dbReference>
<gene>
    <name evidence="2" type="ORF">C0Z18_07760</name>
</gene>
<keyword evidence="3" id="KW-1185">Reference proteome</keyword>
<dbReference type="EMBL" id="PNYA01000005">
    <property type="protein sequence ID" value="PMS21734.1"/>
    <property type="molecule type" value="Genomic_DNA"/>
</dbReference>
<dbReference type="Pfam" id="PF00990">
    <property type="entry name" value="GGDEF"/>
    <property type="match status" value="1"/>
</dbReference>
<dbReference type="RefSeq" id="WP_102644800.1">
    <property type="nucleotide sequence ID" value="NZ_PNYA01000005.1"/>
</dbReference>
<dbReference type="SUPFAM" id="SSF55073">
    <property type="entry name" value="Nucleotide cyclase"/>
    <property type="match status" value="1"/>
</dbReference>
<evidence type="ECO:0000313" key="2">
    <source>
        <dbReference type="EMBL" id="PMS21734.1"/>
    </source>
</evidence>
<accession>A0A2N7VX63</accession>
<name>A0A2N7VX63_9BURK</name>